<gene>
    <name evidence="2" type="ORF">PENTCL1PPCAC_10175</name>
</gene>
<keyword evidence="1" id="KW-0812">Transmembrane</keyword>
<dbReference type="Proteomes" id="UP001432027">
    <property type="component" value="Unassembled WGS sequence"/>
</dbReference>
<dbReference type="EMBL" id="BTSX01000003">
    <property type="protein sequence ID" value="GMS88000.1"/>
    <property type="molecule type" value="Genomic_DNA"/>
</dbReference>
<keyword evidence="1" id="KW-0472">Membrane</keyword>
<comment type="caution">
    <text evidence="2">The sequence shown here is derived from an EMBL/GenBank/DDBJ whole genome shotgun (WGS) entry which is preliminary data.</text>
</comment>
<evidence type="ECO:0000256" key="1">
    <source>
        <dbReference type="SAM" id="Phobius"/>
    </source>
</evidence>
<keyword evidence="3" id="KW-1185">Reference proteome</keyword>
<keyword evidence="1" id="KW-1133">Transmembrane helix</keyword>
<evidence type="ECO:0000313" key="3">
    <source>
        <dbReference type="Proteomes" id="UP001432027"/>
    </source>
</evidence>
<name>A0AAV5SZ02_9BILA</name>
<dbReference type="AlphaFoldDB" id="A0AAV5SZ02"/>
<reference evidence="2" key="1">
    <citation type="submission" date="2023-10" db="EMBL/GenBank/DDBJ databases">
        <title>Genome assembly of Pristionchus species.</title>
        <authorList>
            <person name="Yoshida K."/>
            <person name="Sommer R.J."/>
        </authorList>
    </citation>
    <scope>NUCLEOTIDE SEQUENCE</scope>
    <source>
        <strain evidence="2">RS0144</strain>
    </source>
</reference>
<proteinExistence type="predicted"/>
<feature type="non-terminal residue" evidence="2">
    <location>
        <position position="1"/>
    </location>
</feature>
<feature type="transmembrane region" description="Helical" evidence="1">
    <location>
        <begin position="47"/>
        <end position="65"/>
    </location>
</feature>
<sequence length="119" mass="13951">LSTLLHYFILHLFKERKTESMSLHCCFIIIVRMPFIIHNWSHGYPSYWLLSIIIVILMARVALALQCHGIFLEIEILVDDFYVEDVLKVHPKATMKDFDDGTFTRKAKRKKIVGRFPAS</sequence>
<feature type="transmembrane region" description="Helical" evidence="1">
    <location>
        <begin position="21"/>
        <end position="41"/>
    </location>
</feature>
<evidence type="ECO:0000313" key="2">
    <source>
        <dbReference type="EMBL" id="GMS88000.1"/>
    </source>
</evidence>
<organism evidence="2 3">
    <name type="scientific">Pristionchus entomophagus</name>
    <dbReference type="NCBI Taxonomy" id="358040"/>
    <lineage>
        <taxon>Eukaryota</taxon>
        <taxon>Metazoa</taxon>
        <taxon>Ecdysozoa</taxon>
        <taxon>Nematoda</taxon>
        <taxon>Chromadorea</taxon>
        <taxon>Rhabditida</taxon>
        <taxon>Rhabditina</taxon>
        <taxon>Diplogasteromorpha</taxon>
        <taxon>Diplogasteroidea</taxon>
        <taxon>Neodiplogasteridae</taxon>
        <taxon>Pristionchus</taxon>
    </lineage>
</organism>
<protein>
    <submittedName>
        <fullName evidence="2">Uncharacterized protein</fullName>
    </submittedName>
</protein>
<accession>A0AAV5SZ02</accession>